<dbReference type="AlphaFoldDB" id="A0A3M7QZX0"/>
<dbReference type="EMBL" id="REGN01004611">
    <property type="protein sequence ID" value="RNA16843.1"/>
    <property type="molecule type" value="Genomic_DNA"/>
</dbReference>
<name>A0A3M7QZX0_BRAPC</name>
<dbReference type="Proteomes" id="UP000276133">
    <property type="component" value="Unassembled WGS sequence"/>
</dbReference>
<accession>A0A3M7QZX0</accession>
<feature type="transmembrane region" description="Helical" evidence="1">
    <location>
        <begin position="12"/>
        <end position="31"/>
    </location>
</feature>
<reference evidence="2 3" key="1">
    <citation type="journal article" date="2018" name="Sci. Rep.">
        <title>Genomic signatures of local adaptation to the degree of environmental predictability in rotifers.</title>
        <authorList>
            <person name="Franch-Gras L."/>
            <person name="Hahn C."/>
            <person name="Garcia-Roger E.M."/>
            <person name="Carmona M.J."/>
            <person name="Serra M."/>
            <person name="Gomez A."/>
        </authorList>
    </citation>
    <scope>NUCLEOTIDE SEQUENCE [LARGE SCALE GENOMIC DNA]</scope>
    <source>
        <strain evidence="2">HYR1</strain>
    </source>
</reference>
<evidence type="ECO:0000313" key="2">
    <source>
        <dbReference type="EMBL" id="RNA16843.1"/>
    </source>
</evidence>
<sequence length="75" mass="8787">MQQLSMYQLQLIWVVHFYFTSLALLSLDAILECIDDINESDGIEGYDTNYNSLFDNQSHPKKSIEMEFTYKILNS</sequence>
<proteinExistence type="predicted"/>
<evidence type="ECO:0000313" key="3">
    <source>
        <dbReference type="Proteomes" id="UP000276133"/>
    </source>
</evidence>
<keyword evidence="1" id="KW-1133">Transmembrane helix</keyword>
<protein>
    <submittedName>
        <fullName evidence="2">Uncharacterized protein</fullName>
    </submittedName>
</protein>
<organism evidence="2 3">
    <name type="scientific">Brachionus plicatilis</name>
    <name type="common">Marine rotifer</name>
    <name type="synonym">Brachionus muelleri</name>
    <dbReference type="NCBI Taxonomy" id="10195"/>
    <lineage>
        <taxon>Eukaryota</taxon>
        <taxon>Metazoa</taxon>
        <taxon>Spiralia</taxon>
        <taxon>Gnathifera</taxon>
        <taxon>Rotifera</taxon>
        <taxon>Eurotatoria</taxon>
        <taxon>Monogononta</taxon>
        <taxon>Pseudotrocha</taxon>
        <taxon>Ploima</taxon>
        <taxon>Brachionidae</taxon>
        <taxon>Brachionus</taxon>
    </lineage>
</organism>
<keyword evidence="1" id="KW-0472">Membrane</keyword>
<keyword evidence="1" id="KW-0812">Transmembrane</keyword>
<keyword evidence="3" id="KW-1185">Reference proteome</keyword>
<evidence type="ECO:0000256" key="1">
    <source>
        <dbReference type="SAM" id="Phobius"/>
    </source>
</evidence>
<gene>
    <name evidence="2" type="ORF">BpHYR1_010204</name>
</gene>
<comment type="caution">
    <text evidence="2">The sequence shown here is derived from an EMBL/GenBank/DDBJ whole genome shotgun (WGS) entry which is preliminary data.</text>
</comment>